<feature type="transmembrane region" description="Helical" evidence="2">
    <location>
        <begin position="45"/>
        <end position="64"/>
    </location>
</feature>
<keyword evidence="2" id="KW-0812">Transmembrane</keyword>
<dbReference type="PANTHER" id="PTHR34978:SF3">
    <property type="entry name" value="SLR0241 PROTEIN"/>
    <property type="match status" value="1"/>
</dbReference>
<dbReference type="Gene3D" id="1.25.10.10">
    <property type="entry name" value="Leucine-rich Repeat Variant"/>
    <property type="match status" value="1"/>
</dbReference>
<dbReference type="RefSeq" id="WP_146601780.1">
    <property type="nucleotide sequence ID" value="NZ_SJPY01000007.1"/>
</dbReference>
<dbReference type="SMART" id="SM00368">
    <property type="entry name" value="LRR_RI"/>
    <property type="match status" value="4"/>
</dbReference>
<feature type="transmembrane region" description="Helical" evidence="2">
    <location>
        <begin position="12"/>
        <end position="33"/>
    </location>
</feature>
<dbReference type="InterPro" id="IPR015889">
    <property type="entry name" value="Intradiol_dOase_core"/>
</dbReference>
<feature type="region of interest" description="Disordered" evidence="1">
    <location>
        <begin position="1789"/>
        <end position="1813"/>
    </location>
</feature>
<accession>A0A5C6DNS4</accession>
<keyword evidence="2" id="KW-1133">Transmembrane helix</keyword>
<evidence type="ECO:0000313" key="5">
    <source>
        <dbReference type="Proteomes" id="UP000315471"/>
    </source>
</evidence>
<dbReference type="InterPro" id="IPR011989">
    <property type="entry name" value="ARM-like"/>
</dbReference>
<evidence type="ECO:0000256" key="2">
    <source>
        <dbReference type="SAM" id="Phobius"/>
    </source>
</evidence>
<dbReference type="Proteomes" id="UP000315471">
    <property type="component" value="Unassembled WGS sequence"/>
</dbReference>
<dbReference type="Pfam" id="PF13620">
    <property type="entry name" value="CarboxypepD_reg"/>
    <property type="match status" value="1"/>
</dbReference>
<proteinExistence type="predicted"/>
<dbReference type="PANTHER" id="PTHR34978">
    <property type="entry name" value="POSSIBLE SENSOR-TRANSDUCER PROTEIN BLAR"/>
    <property type="match status" value="1"/>
</dbReference>
<keyword evidence="2" id="KW-0472">Membrane</keyword>
<dbReference type="InterPro" id="IPR006553">
    <property type="entry name" value="Leu-rich_rpt_Cys-con_subtyp"/>
</dbReference>
<dbReference type="SUPFAM" id="SSF52047">
    <property type="entry name" value="RNI-like"/>
    <property type="match status" value="1"/>
</dbReference>
<dbReference type="GO" id="GO:0005506">
    <property type="term" value="F:iron ion binding"/>
    <property type="evidence" value="ECO:0007669"/>
    <property type="project" value="InterPro"/>
</dbReference>
<dbReference type="SMART" id="SM00367">
    <property type="entry name" value="LRR_CC"/>
    <property type="match status" value="4"/>
</dbReference>
<dbReference type="GO" id="GO:0016702">
    <property type="term" value="F:oxidoreductase activity, acting on single donors with incorporation of molecular oxygen, incorporation of two atoms of oxygen"/>
    <property type="evidence" value="ECO:0007669"/>
    <property type="project" value="InterPro"/>
</dbReference>
<organism evidence="4 5">
    <name type="scientific">Novipirellula aureliae</name>
    <dbReference type="NCBI Taxonomy" id="2527966"/>
    <lineage>
        <taxon>Bacteria</taxon>
        <taxon>Pseudomonadati</taxon>
        <taxon>Planctomycetota</taxon>
        <taxon>Planctomycetia</taxon>
        <taxon>Pirellulales</taxon>
        <taxon>Pirellulaceae</taxon>
        <taxon>Novipirellula</taxon>
    </lineage>
</organism>
<feature type="transmembrane region" description="Helical" evidence="2">
    <location>
        <begin position="359"/>
        <end position="377"/>
    </location>
</feature>
<dbReference type="InterPro" id="IPR016024">
    <property type="entry name" value="ARM-type_fold"/>
</dbReference>
<evidence type="ECO:0000259" key="3">
    <source>
        <dbReference type="Pfam" id="PF05569"/>
    </source>
</evidence>
<dbReference type="Gene3D" id="3.30.2010.10">
    <property type="entry name" value="Metalloproteases ('zincins'), catalytic domain"/>
    <property type="match status" value="1"/>
</dbReference>
<sequence>MMDWALKFTHAAAHVLWAGALVALAVFAIERLLVRSAAGRHAVHLFGMILTMLVLPIAFFMAPLQSERSAPTPVTKSLVTKSLVTKSDQTAAAPTPAVAGTVAITEAPAIVIQARGVGDTKVVDVESPRAPVAAESIGSVEWIAPWVAGAYLVGLLGMLVRMGCGFAGSAWLRQRGEPVSAGVWTDSLRRLGDRMKLRTQPMLRWSRDVASPVLIGFVKPVILLPVALASQLSPAQVEAILAHELAHLRRGDIWALAVQRVVEMVLFFHPAVWWMSHCMEAAREEACDDLVVEAGCDPADYAEALVICSAYRLERKNTPAKLAAQLAATGKGEKHLRHRVLRLIGGGDDGLIRLGRTGWVLSLLLVGGVTLAVAAAGTGRTDLADFDFDNPPPGYEKGIQVADRNQRFTVDGLPFQASPLRWEQEGWLRLPKDQQGPGEELFLNLGVSGGYEIVEIRLFDHATRELIHDSKWRSPEVNRPEFVSERIGLENWLRIKETGGTLPDTMDVWLRLATERGGHVFVLPAKTGASASHNGSEVVITTLLAGSMNGKSGPSGEMQWDLATVHAEDRELTVNIENRGKRLDGRYHLVAVNRDGSRHPMDDTHFRDFQRMGPHAYFHMDVALEDVDHFELIPFRDRHKFFFNGLEVPVPAEPVETPAGNSLDATAPDFNKQAFARLKTWDTYLESLTDPLSVDPGYPTSQIARTPQEWKDLEQTEHFLERAKFAVWIADELLPAIDRYGKDLKQELLQRDFSSRPLHEKSRLDLAVVNQAGLLGRTISLTRKHLAGPSRYAELAHYSSEKLLADLFEVSLRELKLFELVDESDTAETSIAEQEIRRDRALKNYRSRNALHLPERLKQLPRYRARVVDSSGNGIAGVVLTFHAGSELLGRVLSDENGDLLLPAVDFGQTITITSQAQENWPRNEMTTTRREDGTFDRHEIELRGTVPSETSSPNGIYRVRPSDSNEKGIEVSRSDTDGTVILLDRLTDQFGTPSMTSIANDNTRFRIDLKAAGPFAEGEGIGHMALVIDGLCTTVWSHSDPDKQHRMDLSSQVVGNEAPARFAAELGIEPKLRRHPGHKMEVRFSPTKPAFKLGEPVILRMEVKNVSDKNFSFVDGGQQRGPRNNQFGFTAFRGSGNGPEVPDTGDPSSAGGKLRFITLEPGQVFEKEVDLTKWFDLAQPDIYKIDGRFEMVINKDAGQHLFGWDDMATGTTLVTIAKEGATVEDADLPKSIQEKRDRLLAELLAALKAAGVTNYKLNNDGQIDDLYLGRLATDELLAMLQGQRSIRRLNLETANVSEDALSVLGSLDRLEYLSLYETGLTDAGLAHIASNTRLKELVLHGNNITDAGLRHLRGMQELRKLSINNTLSVKSNMQIGDEGMKHLGQLRSLELLDLQKTDVTSKGLEQLADLPNVKMLLLAGAAIDDAARAPISRMRTLRNLGLRNTKVTDRGLQRLLKEGPPLERLSLQSDNTTDTALAAIGEKASLTSLELTGRRFTDDGLANLANLQQLERIDLTGMSIHPMAPGLQFTHRGLMHFAKLQNLRNLWLNRITLGEQEINALGQIKQLEHLHLMPPGCSDDEILRLKWMLPDTDVSPFGGDRIVGVNKPVIQGRVLGIDGKPAIGYRVTALPSAWSGRGGWPPETTTDREGKFNFSNLPDGPCDVSVTSVPLTNQPNMRIEGVVLKKREPAYVELSLEQKYHFGGRVTNEKDEPHAGRNVLAIWKDPSGKHTYSSNTKTDAFGHYRFDAPFPMAESIRLNGANSSRVPRKYKVEHGRDDIDFNVDATDAETGSASVPTDPGNTGETGRVVDSSGNGVGGAKLQFVKGGTVGDDILAERFSRQDGSFDVPRLTGLRQFRVCVAADGYYPLNREHAPVEGLIDQQGRTRLIDGDDGLSRTIHLVRAGSIEGKVLGPDGKPLRRAPLSISTYCDFAHMSISTGNHMRAMTDDQGTFRFEDVPPGEIVLYYPWDGPTGSEVRSGKWLAPDSHSQGTPKPPTQGICWVKVLHAKEGQAVDPIVVDLSKSRCVVEGRVTDEQGEPVGNVTVQPLWKRDGGYFSVHGNATLPANVTDAEGRYRITGLPPDAIHLAVWGRGSERQIEFEPTPVHLTANSPLHRNLKVQVKFHAARGSGAFDVIANPGQVEVQTEEIATVNPLEIAEPPKFAIYQVLGHENAPSFNRPQDSARRRILFSDNGKGTDRFDAMRPENYPLAGLILAEQPLLTEDDLSAYGWTRHVMRLKPGVSERLPKPSVWGVPFAVVVGGKPLFLGAFWTGLSSYSANMPMISLDRWQWNLPITNPDYLPQDAIRLENAQRLGGGNLPRDPRRDERLYRVLQQAGKLVDIRSGGEPWGEAVDGVTARLRTERQPQWSEDYDTPWVLFDLKNASQDLEVSLNVGGAPTEVLVDGVLYQNHERVAGQLPICKPGQSAIGATLVLDKRWTAVKSVSGSPELKLKPGKHTVQAIAYTLRAGEHVGQPIRVLSNAIELVIKPEQMDAPMPFDELTTVMLDPANFRKVAVVPGVSVNEGARDRFIVIERLARLSREEQAKLLPAFYHDLAAQAVNPVFEMILSSNPHDILDRKGGPYDGNTERWAQQLSDAAQDLTPKQAADKLEGSLWQNVASRARALQILKAHPKAVTALIDADLKTQDKAAVERVATMISTLQRREFIPQLEELYLANNDVSKVAYGGLVWLSDSTVVTTLLAEVENNPSSISRHAPLFLRPLAGKMAPTLLKKLLGSTDANIRYHAAYALQECIDPKLAQPVVRLAGEKEARSRFLAAHMFPKLPEASFKKVRNELLPLLNDQDDKVRFYALLSFAKRKDLAAGPVILETLRRNELPEQYKVWTMQAMSALSDSTWNYFMHEWGPASPGNQEAIKRFETWLKKSAD</sequence>
<protein>
    <submittedName>
        <fullName evidence="4">Methicillin resistance mecR1 protein</fullName>
    </submittedName>
</protein>
<feature type="transmembrane region" description="Helical" evidence="2">
    <location>
        <begin position="148"/>
        <end position="172"/>
    </location>
</feature>
<dbReference type="OrthoDB" id="279966at2"/>
<dbReference type="Gene3D" id="2.60.130.10">
    <property type="entry name" value="Aromatic compound dioxygenase"/>
    <property type="match status" value="1"/>
</dbReference>
<dbReference type="InterPro" id="IPR008969">
    <property type="entry name" value="CarboxyPept-like_regulatory"/>
</dbReference>
<dbReference type="InterPro" id="IPR013784">
    <property type="entry name" value="Carb-bd-like_fold"/>
</dbReference>
<dbReference type="InterPro" id="IPR052173">
    <property type="entry name" value="Beta-lactam_resp_regulator"/>
</dbReference>
<dbReference type="SUPFAM" id="SSF49464">
    <property type="entry name" value="Carboxypeptidase regulatory domain-like"/>
    <property type="match status" value="1"/>
</dbReference>
<feature type="compositionally biased region" description="Basic and acidic residues" evidence="1">
    <location>
        <begin position="961"/>
        <end position="973"/>
    </location>
</feature>
<dbReference type="InterPro" id="IPR008756">
    <property type="entry name" value="Peptidase_M56"/>
</dbReference>
<feature type="region of interest" description="Disordered" evidence="1">
    <location>
        <begin position="947"/>
        <end position="973"/>
    </location>
</feature>
<feature type="compositionally biased region" description="Polar residues" evidence="1">
    <location>
        <begin position="1790"/>
        <end position="1805"/>
    </location>
</feature>
<dbReference type="SUPFAM" id="SSF49452">
    <property type="entry name" value="Starch-binding domain-like"/>
    <property type="match status" value="1"/>
</dbReference>
<dbReference type="Pfam" id="PF05569">
    <property type="entry name" value="Peptidase_M56"/>
    <property type="match status" value="1"/>
</dbReference>
<feature type="domain" description="Peptidase M56" evidence="3">
    <location>
        <begin position="19"/>
        <end position="319"/>
    </location>
</feature>
<keyword evidence="5" id="KW-1185">Reference proteome</keyword>
<gene>
    <name evidence="4" type="primary">mecR1</name>
    <name evidence="4" type="ORF">Q31b_46440</name>
</gene>
<dbReference type="EMBL" id="SJPY01000007">
    <property type="protein sequence ID" value="TWU37855.1"/>
    <property type="molecule type" value="Genomic_DNA"/>
</dbReference>
<dbReference type="CDD" id="cd07341">
    <property type="entry name" value="M56_BlaR1_MecR1_like"/>
    <property type="match status" value="1"/>
</dbReference>
<name>A0A5C6DNS4_9BACT</name>
<evidence type="ECO:0000313" key="4">
    <source>
        <dbReference type="EMBL" id="TWU37855.1"/>
    </source>
</evidence>
<dbReference type="SUPFAM" id="SSF48371">
    <property type="entry name" value="ARM repeat"/>
    <property type="match status" value="1"/>
</dbReference>
<dbReference type="SUPFAM" id="SSF117074">
    <property type="entry name" value="Hypothetical protein PA1324"/>
    <property type="match status" value="1"/>
</dbReference>
<dbReference type="GO" id="GO:0030246">
    <property type="term" value="F:carbohydrate binding"/>
    <property type="evidence" value="ECO:0007669"/>
    <property type="project" value="InterPro"/>
</dbReference>
<dbReference type="Gene3D" id="3.80.10.10">
    <property type="entry name" value="Ribonuclease Inhibitor"/>
    <property type="match status" value="2"/>
</dbReference>
<comment type="caution">
    <text evidence="4">The sequence shown here is derived from an EMBL/GenBank/DDBJ whole genome shotgun (WGS) entry which is preliminary data.</text>
</comment>
<dbReference type="InterPro" id="IPR032675">
    <property type="entry name" value="LRR_dom_sf"/>
</dbReference>
<reference evidence="4 5" key="1">
    <citation type="submission" date="2019-02" db="EMBL/GenBank/DDBJ databases">
        <title>Deep-cultivation of Planctomycetes and their phenomic and genomic characterization uncovers novel biology.</title>
        <authorList>
            <person name="Wiegand S."/>
            <person name="Jogler M."/>
            <person name="Boedeker C."/>
            <person name="Pinto D."/>
            <person name="Vollmers J."/>
            <person name="Rivas-Marin E."/>
            <person name="Kohn T."/>
            <person name="Peeters S.H."/>
            <person name="Heuer A."/>
            <person name="Rast P."/>
            <person name="Oberbeckmann S."/>
            <person name="Bunk B."/>
            <person name="Jeske O."/>
            <person name="Meyerdierks A."/>
            <person name="Storesund J.E."/>
            <person name="Kallscheuer N."/>
            <person name="Luecker S."/>
            <person name="Lage O.M."/>
            <person name="Pohl T."/>
            <person name="Merkel B.J."/>
            <person name="Hornburger P."/>
            <person name="Mueller R.-W."/>
            <person name="Bruemmer F."/>
            <person name="Labrenz M."/>
            <person name="Spormann A.M."/>
            <person name="Op Den Camp H."/>
            <person name="Overmann J."/>
            <person name="Amann R."/>
            <person name="Jetten M.S.M."/>
            <person name="Mascher T."/>
            <person name="Medema M.H."/>
            <person name="Devos D.P."/>
            <person name="Kaster A.-K."/>
            <person name="Ovreas L."/>
            <person name="Rohde M."/>
            <person name="Galperin M.Y."/>
            <person name="Jogler C."/>
        </authorList>
    </citation>
    <scope>NUCLEOTIDE SEQUENCE [LARGE SCALE GENOMIC DNA]</scope>
    <source>
        <strain evidence="4 5">Q31b</strain>
    </source>
</reference>
<evidence type="ECO:0000256" key="1">
    <source>
        <dbReference type="SAM" id="MobiDB-lite"/>
    </source>
</evidence>